<sequence length="1131" mass="119248">MSTAAEAEAEAAKTVNGGSSYDGRGAGGKFRRQPFRKSQATPYNRPPIAVRNPSNRNGWLSKIVDPASKIITASAHRLFSSVFRKRLLPPPQQTSPPPAAARQPASVAEVDRPIDSNLGVEIQEKVGDQTGAESNAKDHVYLDNNNNNQGISDLEKLLKQKTFTKVEIDRLTALLNSRTIEAPTEDDKKASDARASKMVCADGNLKEPICAPVPDNRIQMKRYVGASSPSIINTKILEEDTATPAELAKVYMGYRPSKVSPSMVGSRGQPFGNDLPMTNSMMFPSHSPSMRTATKSFTRLVTSEKAYMTPRSKGRSAIYCMARTPYSRVQKSSDIRTDNNYSFQSSQLALDPNKLSSSRQMGLKRRSSALDNEIGSVGPVRRIRQKPGLLSTQTLTGTASGSFPVKESGAVLNHFSQDVGNRTPGANFMSVPSQSSEVAQKILQQLDKLAPSPKEKSSEWKLKQPPGKSPFTLTPDMLTGQALRSLEKIDSSKFLESPLWNNKLSDSVQRATTNVDYTILNSKNELEENGSKKLTSMSNINSEIVTHSSDRPLAKNKRAFQIIAHEDCLDLDDNDRTNSTVFARVQDEETRVNSSPSLDNKPQMTNVVAANENALSNEQETHVSSHLDNKSDRDQAASNGLTIPEIKNEVYYSALSPSVTIQPTATENVSSTLFAKVSSGDQSTTTSHFDLGGKVVAKFTPVANDSQAIQISVPASNSSILSDTPIAKPYDSKGAQETSDREGKPSAATFNGVSTSTLFSSVSYDKNGFSNGSLSVQPAVASSLTTLSGFKNVNGEGAYNPNSSVSPASAISVLDASNTTNGISGTGTSMSPANAVSSEAPTVGTAAASVSPNTFLQYSTSGFSSAPTSGLFGTATFASPSAMSSCPAPYANVFTSSATFGLNSTPSSKEASGVSSTSGSVNTMFGSNWQYNSSLIFGSTTSSSTTSLDVFQFGSSAASSASNSSSSMPGSLIRSTGASAGPTFSFNAASATTSSSPFFSSQPAFGSSNPVFAIASAALPANNGCNSNHQMSMEDTMAEDTVQASAPSTPAFGQPESMPGSFVLSSAPSVNPPGTGPFQFGSQPSPASVVNQSPFQANGSFNTGGSFSLGTGGGDKAGRKIIKVRKGPKRR</sequence>
<feature type="compositionally biased region" description="Low complexity" evidence="1">
    <location>
        <begin position="1098"/>
        <end position="1109"/>
    </location>
</feature>
<accession>A0A7N0U583</accession>
<evidence type="ECO:0000313" key="3">
    <source>
        <dbReference type="Proteomes" id="UP000594263"/>
    </source>
</evidence>
<feature type="compositionally biased region" description="Basic and acidic residues" evidence="1">
    <location>
        <begin position="453"/>
        <end position="462"/>
    </location>
</feature>
<feature type="region of interest" description="Disordered" evidence="1">
    <location>
        <begin position="1"/>
        <end position="58"/>
    </location>
</feature>
<dbReference type="AlphaFoldDB" id="A0A7N0U583"/>
<feature type="region of interest" description="Disordered" evidence="1">
    <location>
        <begin position="722"/>
        <end position="749"/>
    </location>
</feature>
<dbReference type="PANTHER" id="PTHR33416">
    <property type="entry name" value="NUCLEAR PORE COMPLEX PROTEIN NUP1"/>
    <property type="match status" value="1"/>
</dbReference>
<feature type="compositionally biased region" description="Basic residues" evidence="1">
    <location>
        <begin position="1119"/>
        <end position="1131"/>
    </location>
</feature>
<dbReference type="Proteomes" id="UP000594263">
    <property type="component" value="Unplaced"/>
</dbReference>
<name>A0A7N0U583_KALFE</name>
<dbReference type="PANTHER" id="PTHR33416:SF20">
    <property type="entry name" value="NUCLEAR PORE COMPLEX PROTEIN NUP1"/>
    <property type="match status" value="1"/>
</dbReference>
<dbReference type="GO" id="GO:0005635">
    <property type="term" value="C:nuclear envelope"/>
    <property type="evidence" value="ECO:0007669"/>
    <property type="project" value="TreeGrafter"/>
</dbReference>
<keyword evidence="3" id="KW-1185">Reference proteome</keyword>
<evidence type="ECO:0008006" key="4">
    <source>
        <dbReference type="Google" id="ProtNLM"/>
    </source>
</evidence>
<dbReference type="Gramene" id="Kaladp0053s0533.1.v1.1">
    <property type="protein sequence ID" value="Kaladp0053s0533.1.v1.1"/>
    <property type="gene ID" value="Kaladp0053s0533.v1.1"/>
</dbReference>
<dbReference type="OMA" id="ESCPNDH"/>
<feature type="region of interest" description="Disordered" evidence="1">
    <location>
        <begin position="1081"/>
        <end position="1131"/>
    </location>
</feature>
<feature type="compositionally biased region" description="Pro residues" evidence="1">
    <location>
        <begin position="88"/>
        <end position="99"/>
    </location>
</feature>
<proteinExistence type="predicted"/>
<feature type="region of interest" description="Disordered" evidence="1">
    <location>
        <begin position="617"/>
        <end position="636"/>
    </location>
</feature>
<feature type="compositionally biased region" description="Polar residues" evidence="1">
    <location>
        <begin position="1081"/>
        <end position="1097"/>
    </location>
</feature>
<protein>
    <recommendedName>
        <fullName evidence="4">Nuclear pore complex protein NUP1-like</fullName>
    </recommendedName>
</protein>
<reference evidence="2" key="1">
    <citation type="submission" date="2021-01" db="UniProtKB">
        <authorList>
            <consortium name="EnsemblPlants"/>
        </authorList>
    </citation>
    <scope>IDENTIFICATION</scope>
</reference>
<feature type="region of interest" description="Disordered" evidence="1">
    <location>
        <begin position="87"/>
        <end position="118"/>
    </location>
</feature>
<evidence type="ECO:0000256" key="1">
    <source>
        <dbReference type="SAM" id="MobiDB-lite"/>
    </source>
</evidence>
<evidence type="ECO:0000313" key="2">
    <source>
        <dbReference type="EnsemblPlants" id="Kaladp0053s0533.1.v1.1"/>
    </source>
</evidence>
<dbReference type="EnsemblPlants" id="Kaladp0053s0533.1.v1.1">
    <property type="protein sequence ID" value="Kaladp0053s0533.1.v1.1"/>
    <property type="gene ID" value="Kaladp0053s0533.v1.1"/>
</dbReference>
<feature type="compositionally biased region" description="Basic and acidic residues" evidence="1">
    <location>
        <begin position="619"/>
        <end position="635"/>
    </location>
</feature>
<organism evidence="2 3">
    <name type="scientific">Kalanchoe fedtschenkoi</name>
    <name type="common">Lavender scallops</name>
    <name type="synonym">South American air plant</name>
    <dbReference type="NCBI Taxonomy" id="63787"/>
    <lineage>
        <taxon>Eukaryota</taxon>
        <taxon>Viridiplantae</taxon>
        <taxon>Streptophyta</taxon>
        <taxon>Embryophyta</taxon>
        <taxon>Tracheophyta</taxon>
        <taxon>Spermatophyta</taxon>
        <taxon>Magnoliopsida</taxon>
        <taxon>eudicotyledons</taxon>
        <taxon>Gunneridae</taxon>
        <taxon>Pentapetalae</taxon>
        <taxon>Saxifragales</taxon>
        <taxon>Crassulaceae</taxon>
        <taxon>Kalanchoe</taxon>
    </lineage>
</organism>
<feature type="region of interest" description="Disordered" evidence="1">
    <location>
        <begin position="450"/>
        <end position="475"/>
    </location>
</feature>
<dbReference type="GO" id="GO:0071763">
    <property type="term" value="P:nuclear membrane organization"/>
    <property type="evidence" value="ECO:0007669"/>
    <property type="project" value="TreeGrafter"/>
</dbReference>